<evidence type="ECO:0000259" key="4">
    <source>
        <dbReference type="SMART" id="SM01002"/>
    </source>
</evidence>
<organism evidence="6 7">
    <name type="scientific">Desulfacinum infernum DSM 9756</name>
    <dbReference type="NCBI Taxonomy" id="1121391"/>
    <lineage>
        <taxon>Bacteria</taxon>
        <taxon>Pseudomonadati</taxon>
        <taxon>Thermodesulfobacteriota</taxon>
        <taxon>Syntrophobacteria</taxon>
        <taxon>Syntrophobacterales</taxon>
        <taxon>Syntrophobacteraceae</taxon>
        <taxon>Desulfacinum</taxon>
    </lineage>
</organism>
<evidence type="ECO:0000259" key="5">
    <source>
        <dbReference type="SMART" id="SM01003"/>
    </source>
</evidence>
<accession>A0A1M5DL28</accession>
<reference evidence="7" key="1">
    <citation type="submission" date="2016-11" db="EMBL/GenBank/DDBJ databases">
        <authorList>
            <person name="Varghese N."/>
            <person name="Submissions S."/>
        </authorList>
    </citation>
    <scope>NUCLEOTIDE SEQUENCE [LARGE SCALE GENOMIC DNA]</scope>
    <source>
        <strain evidence="7">DSM 9756</strain>
    </source>
</reference>
<name>A0A1M5DL28_9BACT</name>
<evidence type="ECO:0000256" key="3">
    <source>
        <dbReference type="ARBA" id="ARBA00023002"/>
    </source>
</evidence>
<keyword evidence="3" id="KW-0560">Oxidoreductase</keyword>
<dbReference type="InterPro" id="IPR007886">
    <property type="entry name" value="AlaDH/PNT_N"/>
</dbReference>
<proteinExistence type="inferred from homology"/>
<evidence type="ECO:0000313" key="7">
    <source>
        <dbReference type="Proteomes" id="UP000184076"/>
    </source>
</evidence>
<gene>
    <name evidence="6" type="ORF">SAMN02745206_02448</name>
</gene>
<dbReference type="Proteomes" id="UP000184076">
    <property type="component" value="Unassembled WGS sequence"/>
</dbReference>
<evidence type="ECO:0000256" key="1">
    <source>
        <dbReference type="ARBA" id="ARBA00005689"/>
    </source>
</evidence>
<dbReference type="EC" id="1.4.1.1" evidence="2"/>
<feature type="domain" description="Alanine dehydrogenase/pyridine nucleotide transhydrogenase N-terminal" evidence="5">
    <location>
        <begin position="4"/>
        <end position="137"/>
    </location>
</feature>
<comment type="similarity">
    <text evidence="1">Belongs to the AlaDH/PNT family.</text>
</comment>
<dbReference type="STRING" id="1121391.SAMN02745206_02448"/>
<dbReference type="Pfam" id="PF05222">
    <property type="entry name" value="AlaDh_PNT_N"/>
    <property type="match status" value="1"/>
</dbReference>
<dbReference type="SUPFAM" id="SSF52283">
    <property type="entry name" value="Formate/glycerate dehydrogenase catalytic domain-like"/>
    <property type="match status" value="1"/>
</dbReference>
<dbReference type="AlphaFoldDB" id="A0A1M5DL28"/>
<protein>
    <recommendedName>
        <fullName evidence="2">alanine dehydrogenase</fullName>
        <ecNumber evidence="2">1.4.1.1</ecNumber>
    </recommendedName>
</protein>
<dbReference type="RefSeq" id="WP_178371981.1">
    <property type="nucleotide sequence ID" value="NZ_FQVB01000024.1"/>
</dbReference>
<dbReference type="EMBL" id="FQVB01000024">
    <property type="protein sequence ID" value="SHF67604.1"/>
    <property type="molecule type" value="Genomic_DNA"/>
</dbReference>
<dbReference type="Gene3D" id="3.40.50.720">
    <property type="entry name" value="NAD(P)-binding Rossmann-like Domain"/>
    <property type="match status" value="2"/>
</dbReference>
<evidence type="ECO:0000256" key="2">
    <source>
        <dbReference type="ARBA" id="ARBA00012897"/>
    </source>
</evidence>
<feature type="domain" description="Alanine dehydrogenase/pyridine nucleotide transhydrogenase NAD(H)-binding" evidence="4">
    <location>
        <begin position="149"/>
        <end position="298"/>
    </location>
</feature>
<dbReference type="SMART" id="SM01002">
    <property type="entry name" value="AlaDh_PNT_C"/>
    <property type="match status" value="1"/>
</dbReference>
<dbReference type="SMART" id="SM01003">
    <property type="entry name" value="AlaDh_PNT_N"/>
    <property type="match status" value="1"/>
</dbReference>
<dbReference type="GO" id="GO:0042853">
    <property type="term" value="P:L-alanine catabolic process"/>
    <property type="evidence" value="ECO:0007669"/>
    <property type="project" value="InterPro"/>
</dbReference>
<dbReference type="PANTHER" id="PTHR42795">
    <property type="entry name" value="ALANINE DEHYDROGENASE"/>
    <property type="match status" value="1"/>
</dbReference>
<dbReference type="InterPro" id="IPR008141">
    <property type="entry name" value="Ala_DH"/>
</dbReference>
<dbReference type="PANTHER" id="PTHR42795:SF1">
    <property type="entry name" value="ALANINE DEHYDROGENASE"/>
    <property type="match status" value="1"/>
</dbReference>
<keyword evidence="7" id="KW-1185">Reference proteome</keyword>
<dbReference type="GO" id="GO:0000286">
    <property type="term" value="F:alanine dehydrogenase activity"/>
    <property type="evidence" value="ECO:0007669"/>
    <property type="project" value="UniProtKB-EC"/>
</dbReference>
<dbReference type="SUPFAM" id="SSF51735">
    <property type="entry name" value="NAD(P)-binding Rossmann-fold domains"/>
    <property type="match status" value="1"/>
</dbReference>
<evidence type="ECO:0000313" key="6">
    <source>
        <dbReference type="EMBL" id="SHF67604.1"/>
    </source>
</evidence>
<dbReference type="InterPro" id="IPR007698">
    <property type="entry name" value="AlaDH/PNT_NAD(H)-bd"/>
</dbReference>
<dbReference type="Pfam" id="PF01262">
    <property type="entry name" value="AlaDh_PNT_C"/>
    <property type="match status" value="1"/>
</dbReference>
<dbReference type="InterPro" id="IPR036291">
    <property type="entry name" value="NAD(P)-bd_dom_sf"/>
</dbReference>
<dbReference type="CDD" id="cd05305">
    <property type="entry name" value="L-AlaDH"/>
    <property type="match status" value="1"/>
</dbReference>
<sequence>MNIGVVKEIKPEEYRVAVLPQNVSELVRAGHAVTVESGAGAGAGFSNQAYREAGARLAPTAAEVSEASDLLVKVKEPVEEEFEIFRQGQILFCYLHSETRPKLVDMLLERRLTAVAFENVRESDGSFPLLRPMSVIAGQQAVLQGMQFLWNHRGGVGKSLVAYPGLEAPVVVVLGAGEAGRPAARVAAALGCRVHVFEINQRAIRAFAETAPANVQIHNAHVVDVSPYVAAADMVVNTATVPPHSDRHLIDRDLVRRMKKGSVIVDVTANLRGAVETVDRYTTHSDPVWEVDGVIHYAVTNIPGTVARTASRALALEIFPYLRVLADRGIPEAFRRSPALLEGVTAVGGILTWHEAGTFQKRAWMPPHEALERLWPA</sequence>
<dbReference type="GO" id="GO:0005886">
    <property type="term" value="C:plasma membrane"/>
    <property type="evidence" value="ECO:0007669"/>
    <property type="project" value="TreeGrafter"/>
</dbReference>